<feature type="transmembrane region" description="Helical" evidence="1">
    <location>
        <begin position="179"/>
        <end position="200"/>
    </location>
</feature>
<comment type="caution">
    <text evidence="2">The sequence shown here is derived from an EMBL/GenBank/DDBJ whole genome shotgun (WGS) entry which is preliminary data.</text>
</comment>
<sequence length="408" mass="45851">MAPTADVSVVFAVVYEIAVIAFGCRHGPMWTGAMEKFKRKVFYLGGFDPRGVRFYHQLYREQAEKYARLSGEQVEVSARRSGPASSACWTVANHSAGVETDYEFLRWEDLVGKVWIRNPLALAWRSIATYTAHARHMQFLRMRKLRPGPVITILYPPLLAVLIPLALALFPALLLSLLLPVWIAALVGIGVSALFSGRLLNKLIVPWLLRFMYYNHSVAARGPGAEMDARLDQFAARIAEEMDGPYDEVVFASHSNGTIYAMSVLRRLFALRGGAPLPDRFIVLTLGQVVPVIALRKDARWYHEDLKALDDKAFRLIDFSAPADGAAYHGVHPVRLVSDHCVARVDLLSPRFHVFYDPENYNSGWSNKYEAHFDYLRVGDRLSPVDYVSLTAGRRTIDEALAQFRAIA</sequence>
<dbReference type="EMBL" id="JFZA02000013">
    <property type="protein sequence ID" value="KFG90254.1"/>
    <property type="molecule type" value="Genomic_DNA"/>
</dbReference>
<keyword evidence="3" id="KW-1185">Reference proteome</keyword>
<proteinExistence type="predicted"/>
<evidence type="ECO:0000313" key="2">
    <source>
        <dbReference type="EMBL" id="KFG90254.1"/>
    </source>
</evidence>
<organism evidence="2 3">
    <name type="scientific">Sphingobium herbicidovorans (strain ATCC 700291 / DSM 11019 / CCUG 56400 / KCTC 2939 / LMG 18315 / NBRC 16415 / MH)</name>
    <name type="common">Sphingomonas herbicidovorans</name>
    <dbReference type="NCBI Taxonomy" id="1219045"/>
    <lineage>
        <taxon>Bacteria</taxon>
        <taxon>Pseudomonadati</taxon>
        <taxon>Pseudomonadota</taxon>
        <taxon>Alphaproteobacteria</taxon>
        <taxon>Sphingomonadales</taxon>
        <taxon>Sphingomonadaceae</taxon>
        <taxon>Sphingobium</taxon>
    </lineage>
</organism>
<keyword evidence="1" id="KW-0472">Membrane</keyword>
<name>A0A086PA36_SPHHM</name>
<dbReference type="eggNOG" id="COG0596">
    <property type="taxonomic scope" value="Bacteria"/>
</dbReference>
<evidence type="ECO:0000256" key="1">
    <source>
        <dbReference type="SAM" id="Phobius"/>
    </source>
</evidence>
<feature type="transmembrane region" description="Helical" evidence="1">
    <location>
        <begin position="6"/>
        <end position="24"/>
    </location>
</feature>
<gene>
    <name evidence="2" type="ORF">BV98_001919</name>
</gene>
<dbReference type="PATRIC" id="fig|1219045.3.peg.1960"/>
<reference evidence="2" key="1">
    <citation type="submission" date="2014-08" db="EMBL/GenBank/DDBJ databases">
        <title>Draft genome sequences of Sphingobium herbicidovorans.</title>
        <authorList>
            <person name="Gan H.M."/>
            <person name="Gan H.Y."/>
            <person name="Savka M.A."/>
        </authorList>
    </citation>
    <scope>NUCLEOTIDE SEQUENCE [LARGE SCALE GENOMIC DNA]</scope>
    <source>
        <strain evidence="2">NBRC 16415</strain>
    </source>
</reference>
<feature type="transmembrane region" description="Helical" evidence="1">
    <location>
        <begin position="150"/>
        <end position="173"/>
    </location>
</feature>
<accession>A0A086PA36</accession>
<keyword evidence="1" id="KW-0812">Transmembrane</keyword>
<evidence type="ECO:0000313" key="3">
    <source>
        <dbReference type="Proteomes" id="UP000024284"/>
    </source>
</evidence>
<keyword evidence="1" id="KW-1133">Transmembrane helix</keyword>
<dbReference type="STRING" id="76947.GCA_002080435_01569"/>
<protein>
    <submittedName>
        <fullName evidence="2">Integral membrane proteinc</fullName>
    </submittedName>
</protein>
<dbReference type="AlphaFoldDB" id="A0A086PA36"/>
<dbReference type="Proteomes" id="UP000024284">
    <property type="component" value="Unassembled WGS sequence"/>
</dbReference>